<dbReference type="Proteomes" id="UP000522081">
    <property type="component" value="Unassembled WGS sequence"/>
</dbReference>
<evidence type="ECO:0000313" key="3">
    <source>
        <dbReference type="Proteomes" id="UP000522081"/>
    </source>
</evidence>
<keyword evidence="1" id="KW-0472">Membrane</keyword>
<keyword evidence="3" id="KW-1185">Reference proteome</keyword>
<feature type="transmembrane region" description="Helical" evidence="1">
    <location>
        <begin position="28"/>
        <end position="50"/>
    </location>
</feature>
<keyword evidence="1" id="KW-1133">Transmembrane helix</keyword>
<sequence>MVEWMILPFKRYADFTGRSRRMEYWSFMLLNIGVYILLALVMFATGASMASLASADAANPLALYSVFFSGIGLVFFVWWLVTIVPGIAVAVRRLHDRDMSGWWLLGFFVANLVPLVNMIAGIVFLVLMLLPGTAGPNQYGPDPKDPDGAEVFA</sequence>
<comment type="caution">
    <text evidence="2">The sequence shown here is derived from an EMBL/GenBank/DDBJ whole genome shotgun (WGS) entry which is preliminary data.</text>
</comment>
<dbReference type="Pfam" id="PF05656">
    <property type="entry name" value="DUF805"/>
    <property type="match status" value="1"/>
</dbReference>
<feature type="transmembrane region" description="Helical" evidence="1">
    <location>
        <begin position="62"/>
        <end position="91"/>
    </location>
</feature>
<dbReference type="PANTHER" id="PTHR34980">
    <property type="entry name" value="INNER MEMBRANE PROTEIN-RELATED-RELATED"/>
    <property type="match status" value="1"/>
</dbReference>
<evidence type="ECO:0000313" key="2">
    <source>
        <dbReference type="EMBL" id="NYH95404.1"/>
    </source>
</evidence>
<dbReference type="GO" id="GO:0005886">
    <property type="term" value="C:plasma membrane"/>
    <property type="evidence" value="ECO:0007669"/>
    <property type="project" value="TreeGrafter"/>
</dbReference>
<protein>
    <submittedName>
        <fullName evidence="2">Uncharacterized membrane protein YhaH (DUF805 family)</fullName>
    </submittedName>
</protein>
<organism evidence="2 3">
    <name type="scientific">Novosphingobium marinum</name>
    <dbReference type="NCBI Taxonomy" id="1514948"/>
    <lineage>
        <taxon>Bacteria</taxon>
        <taxon>Pseudomonadati</taxon>
        <taxon>Pseudomonadota</taxon>
        <taxon>Alphaproteobacteria</taxon>
        <taxon>Sphingomonadales</taxon>
        <taxon>Sphingomonadaceae</taxon>
        <taxon>Novosphingobium</taxon>
    </lineage>
</organism>
<dbReference type="InterPro" id="IPR008523">
    <property type="entry name" value="DUF805"/>
</dbReference>
<dbReference type="RefSeq" id="WP_179407256.1">
    <property type="nucleotide sequence ID" value="NZ_BMGF01000002.1"/>
</dbReference>
<feature type="transmembrane region" description="Helical" evidence="1">
    <location>
        <begin position="103"/>
        <end position="130"/>
    </location>
</feature>
<gene>
    <name evidence="2" type="ORF">FHS75_001723</name>
</gene>
<evidence type="ECO:0000256" key="1">
    <source>
        <dbReference type="SAM" id="Phobius"/>
    </source>
</evidence>
<dbReference type="AlphaFoldDB" id="A0A7Z0BTQ3"/>
<reference evidence="2 3" key="1">
    <citation type="submission" date="2020-07" db="EMBL/GenBank/DDBJ databases">
        <title>Genomic Encyclopedia of Type Strains, Phase IV (KMG-IV): sequencing the most valuable type-strain genomes for metagenomic binning, comparative biology and taxonomic classification.</title>
        <authorList>
            <person name="Goeker M."/>
        </authorList>
    </citation>
    <scope>NUCLEOTIDE SEQUENCE [LARGE SCALE GENOMIC DNA]</scope>
    <source>
        <strain evidence="2 3">DSM 29043</strain>
    </source>
</reference>
<dbReference type="EMBL" id="JACBZF010000002">
    <property type="protein sequence ID" value="NYH95404.1"/>
    <property type="molecule type" value="Genomic_DNA"/>
</dbReference>
<proteinExistence type="predicted"/>
<accession>A0A7Z0BTQ3</accession>
<keyword evidence="1" id="KW-0812">Transmembrane</keyword>
<dbReference type="PANTHER" id="PTHR34980:SF2">
    <property type="entry name" value="INNER MEMBRANE PROTEIN YHAH-RELATED"/>
    <property type="match status" value="1"/>
</dbReference>
<name>A0A7Z0BTQ3_9SPHN</name>